<feature type="transmembrane region" description="Helical" evidence="5">
    <location>
        <begin position="190"/>
        <end position="212"/>
    </location>
</feature>
<keyword evidence="1" id="KW-0479">Metal-binding</keyword>
<evidence type="ECO:0000256" key="2">
    <source>
        <dbReference type="ARBA" id="ARBA00022771"/>
    </source>
</evidence>
<organism evidence="7 8">
    <name type="scientific">Capronia coronata CBS 617.96</name>
    <dbReference type="NCBI Taxonomy" id="1182541"/>
    <lineage>
        <taxon>Eukaryota</taxon>
        <taxon>Fungi</taxon>
        <taxon>Dikarya</taxon>
        <taxon>Ascomycota</taxon>
        <taxon>Pezizomycotina</taxon>
        <taxon>Eurotiomycetes</taxon>
        <taxon>Chaetothyriomycetidae</taxon>
        <taxon>Chaetothyriales</taxon>
        <taxon>Herpotrichiellaceae</taxon>
        <taxon>Capronia</taxon>
    </lineage>
</organism>
<dbReference type="EMBL" id="AMWN01000007">
    <property type="protein sequence ID" value="EXJ81724.1"/>
    <property type="molecule type" value="Genomic_DNA"/>
</dbReference>
<feature type="transmembrane region" description="Helical" evidence="5">
    <location>
        <begin position="126"/>
        <end position="146"/>
    </location>
</feature>
<feature type="region of interest" description="Disordered" evidence="4">
    <location>
        <begin position="294"/>
        <end position="373"/>
    </location>
</feature>
<keyword evidence="5" id="KW-1133">Transmembrane helix</keyword>
<dbReference type="STRING" id="1182541.W9YHG7"/>
<dbReference type="Proteomes" id="UP000019484">
    <property type="component" value="Unassembled WGS sequence"/>
</dbReference>
<feature type="compositionally biased region" description="Basic and acidic residues" evidence="4">
    <location>
        <begin position="294"/>
        <end position="308"/>
    </location>
</feature>
<keyword evidence="8" id="KW-1185">Reference proteome</keyword>
<evidence type="ECO:0000313" key="8">
    <source>
        <dbReference type="Proteomes" id="UP000019484"/>
    </source>
</evidence>
<dbReference type="RefSeq" id="XP_007726845.1">
    <property type="nucleotide sequence ID" value="XM_007728655.1"/>
</dbReference>
<dbReference type="GO" id="GO:0008270">
    <property type="term" value="F:zinc ion binding"/>
    <property type="evidence" value="ECO:0007669"/>
    <property type="project" value="UniProtKB-KW"/>
</dbReference>
<protein>
    <recommendedName>
        <fullName evidence="6">RING-CH-type domain-containing protein</fullName>
    </recommendedName>
</protein>
<dbReference type="InterPro" id="IPR013083">
    <property type="entry name" value="Znf_RING/FYVE/PHD"/>
</dbReference>
<keyword evidence="5" id="KW-0472">Membrane</keyword>
<dbReference type="SMART" id="SM00744">
    <property type="entry name" value="RINGv"/>
    <property type="match status" value="1"/>
</dbReference>
<dbReference type="Pfam" id="PF12906">
    <property type="entry name" value="RINGv"/>
    <property type="match status" value="1"/>
</dbReference>
<feature type="compositionally biased region" description="Basic and acidic residues" evidence="4">
    <location>
        <begin position="320"/>
        <end position="342"/>
    </location>
</feature>
<evidence type="ECO:0000256" key="5">
    <source>
        <dbReference type="SAM" id="Phobius"/>
    </source>
</evidence>
<dbReference type="GeneID" id="19162644"/>
<keyword evidence="3" id="KW-0862">Zinc</keyword>
<dbReference type="PANTHER" id="PTHR46347">
    <property type="entry name" value="RING/FYVE/PHD ZINC FINGER SUPERFAMILY PROTEIN"/>
    <property type="match status" value="1"/>
</dbReference>
<feature type="region of interest" description="Disordered" evidence="4">
    <location>
        <begin position="1"/>
        <end position="23"/>
    </location>
</feature>
<dbReference type="PANTHER" id="PTHR46347:SF1">
    <property type="entry name" value="RING_FYVE_PHD ZINC FINGER SUPERFAMILY PROTEIN"/>
    <property type="match status" value="1"/>
</dbReference>
<keyword evidence="5" id="KW-0812">Transmembrane</keyword>
<evidence type="ECO:0000256" key="3">
    <source>
        <dbReference type="ARBA" id="ARBA00022833"/>
    </source>
</evidence>
<feature type="compositionally biased region" description="Basic and acidic residues" evidence="4">
    <location>
        <begin position="353"/>
        <end position="370"/>
    </location>
</feature>
<dbReference type="InterPro" id="IPR011016">
    <property type="entry name" value="Znf_RING-CH"/>
</dbReference>
<dbReference type="PROSITE" id="PS51292">
    <property type="entry name" value="ZF_RING_CH"/>
    <property type="match status" value="1"/>
</dbReference>
<proteinExistence type="predicted"/>
<sequence>MTSTEHPSNSPSPAQTTPEQTPTWTYPARTCRLCLEDVPATVTLYPPGLPPAFQRAVVEYKNDDEYGRLIKPCHCRGGMRYIHELCLRRSRTEGVRPGSLWKCHECGYQFNFNRLTLQKYLGSKTFSGVLTIFVMLIFMFIFGFVADPILNFYTDPYETIIGHEDFWQEVDVNESKNTFSGWAQHFMKGLVSMGVLSFLRTALLNPFQWWNLRNTGFVSSRISGRSATGRDRAVNISWIVVVMGVLSASYLFYQWVETIIAKTLQRIGNNIVDTQLPGDDDDIKPPAGYKFEEGHSKMVDTQDLKQDDVPDGGKTGGSERTVKSSSRLEDIPKQFDESGLEHRRPRGEQTPAYDHEMAQMGDPTDRRDHIPGSWDSAGFTSALDAAHSQGWSFADL</sequence>
<feature type="transmembrane region" description="Helical" evidence="5">
    <location>
        <begin position="233"/>
        <end position="253"/>
    </location>
</feature>
<evidence type="ECO:0000256" key="4">
    <source>
        <dbReference type="SAM" id="MobiDB-lite"/>
    </source>
</evidence>
<accession>W9YHG7</accession>
<evidence type="ECO:0000256" key="1">
    <source>
        <dbReference type="ARBA" id="ARBA00022723"/>
    </source>
</evidence>
<dbReference type="AlphaFoldDB" id="W9YHG7"/>
<evidence type="ECO:0000313" key="7">
    <source>
        <dbReference type="EMBL" id="EXJ81724.1"/>
    </source>
</evidence>
<reference evidence="7 8" key="1">
    <citation type="submission" date="2013-03" db="EMBL/GenBank/DDBJ databases">
        <title>The Genome Sequence of Capronia coronata CBS 617.96.</title>
        <authorList>
            <consortium name="The Broad Institute Genomics Platform"/>
            <person name="Cuomo C."/>
            <person name="de Hoog S."/>
            <person name="Gorbushina A."/>
            <person name="Walker B."/>
            <person name="Young S.K."/>
            <person name="Zeng Q."/>
            <person name="Gargeya S."/>
            <person name="Fitzgerald M."/>
            <person name="Haas B."/>
            <person name="Abouelleil A."/>
            <person name="Allen A.W."/>
            <person name="Alvarado L."/>
            <person name="Arachchi H.M."/>
            <person name="Berlin A.M."/>
            <person name="Chapman S.B."/>
            <person name="Gainer-Dewar J."/>
            <person name="Goldberg J."/>
            <person name="Griggs A."/>
            <person name="Gujja S."/>
            <person name="Hansen M."/>
            <person name="Howarth C."/>
            <person name="Imamovic A."/>
            <person name="Ireland A."/>
            <person name="Larimer J."/>
            <person name="McCowan C."/>
            <person name="Murphy C."/>
            <person name="Pearson M."/>
            <person name="Poon T.W."/>
            <person name="Priest M."/>
            <person name="Roberts A."/>
            <person name="Saif S."/>
            <person name="Shea T."/>
            <person name="Sisk P."/>
            <person name="Sykes S."/>
            <person name="Wortman J."/>
            <person name="Nusbaum C."/>
            <person name="Birren B."/>
        </authorList>
    </citation>
    <scope>NUCLEOTIDE SEQUENCE [LARGE SCALE GENOMIC DNA]</scope>
    <source>
        <strain evidence="7 8">CBS 617.96</strain>
    </source>
</reference>
<dbReference type="SUPFAM" id="SSF57850">
    <property type="entry name" value="RING/U-box"/>
    <property type="match status" value="1"/>
</dbReference>
<dbReference type="Gene3D" id="3.30.40.10">
    <property type="entry name" value="Zinc/RING finger domain, C3HC4 (zinc finger)"/>
    <property type="match status" value="1"/>
</dbReference>
<comment type="caution">
    <text evidence="7">The sequence shown here is derived from an EMBL/GenBank/DDBJ whole genome shotgun (WGS) entry which is preliminary data.</text>
</comment>
<dbReference type="HOGENOM" id="CLU_047453_1_0_1"/>
<dbReference type="eggNOG" id="ENOG502S6DH">
    <property type="taxonomic scope" value="Eukaryota"/>
</dbReference>
<feature type="domain" description="RING-CH-type" evidence="6">
    <location>
        <begin position="23"/>
        <end position="113"/>
    </location>
</feature>
<gene>
    <name evidence="7" type="ORF">A1O1_07789</name>
</gene>
<name>W9YHG7_9EURO</name>
<dbReference type="OrthoDB" id="264354at2759"/>
<evidence type="ECO:0000259" key="6">
    <source>
        <dbReference type="PROSITE" id="PS51292"/>
    </source>
</evidence>
<keyword evidence="2" id="KW-0863">Zinc-finger</keyword>